<feature type="signal peptide" evidence="2">
    <location>
        <begin position="1"/>
        <end position="21"/>
    </location>
</feature>
<sequence length="175" mass="17822">MKLFAVAAMAALPLLASCSTASQLPTERLGSATVSLSNGVPAGTAQLLATGDIVSLTVAVSGIPAGPHGFHLHTTGRCERPGFQSAGGHLNPTGEGHGLEDDDGSHLGDLPNLVAQSTGLTTKTVMLRGTRQMILTELFDQDGTAVMIHADPDDGTSEPSGNAGRRIACGVLKRS</sequence>
<dbReference type="InterPro" id="IPR024134">
    <property type="entry name" value="SOD_Cu/Zn_/chaperone"/>
</dbReference>
<dbReference type="Proteomes" id="UP000446786">
    <property type="component" value="Unassembled WGS sequence"/>
</dbReference>
<dbReference type="AlphaFoldDB" id="A0A845ATA1"/>
<dbReference type="SUPFAM" id="SSF49329">
    <property type="entry name" value="Cu,Zn superoxide dismutase-like"/>
    <property type="match status" value="1"/>
</dbReference>
<dbReference type="EMBL" id="WTYE01000001">
    <property type="protein sequence ID" value="MXP33530.1"/>
    <property type="molecule type" value="Genomic_DNA"/>
</dbReference>
<evidence type="ECO:0000259" key="3">
    <source>
        <dbReference type="Pfam" id="PF00080"/>
    </source>
</evidence>
<dbReference type="CDD" id="cd00305">
    <property type="entry name" value="Cu-Zn_Superoxide_Dismutase"/>
    <property type="match status" value="1"/>
</dbReference>
<dbReference type="InterPro" id="IPR036423">
    <property type="entry name" value="SOD-like_Cu/Zn_dom_sf"/>
</dbReference>
<keyword evidence="2" id="KW-0732">Signal</keyword>
<protein>
    <submittedName>
        <fullName evidence="5">Superoxide dismutase family protein</fullName>
    </submittedName>
</protein>
<dbReference type="GO" id="GO:0005507">
    <property type="term" value="F:copper ion binding"/>
    <property type="evidence" value="ECO:0007669"/>
    <property type="project" value="InterPro"/>
</dbReference>
<evidence type="ECO:0000256" key="1">
    <source>
        <dbReference type="ARBA" id="ARBA00010457"/>
    </source>
</evidence>
<organism evidence="5 6">
    <name type="scientific">Parerythrobacter jejuensis</name>
    <dbReference type="NCBI Taxonomy" id="795812"/>
    <lineage>
        <taxon>Bacteria</taxon>
        <taxon>Pseudomonadati</taxon>
        <taxon>Pseudomonadota</taxon>
        <taxon>Alphaproteobacteria</taxon>
        <taxon>Sphingomonadales</taxon>
        <taxon>Erythrobacteraceae</taxon>
        <taxon>Parerythrobacter</taxon>
    </lineage>
</organism>
<dbReference type="OrthoDB" id="5431326at2"/>
<evidence type="ECO:0000256" key="2">
    <source>
        <dbReference type="SAM" id="SignalP"/>
    </source>
</evidence>
<dbReference type="GO" id="GO:0006801">
    <property type="term" value="P:superoxide metabolic process"/>
    <property type="evidence" value="ECO:0007669"/>
    <property type="project" value="InterPro"/>
</dbReference>
<evidence type="ECO:0000313" key="4">
    <source>
        <dbReference type="EMBL" id="MXP30770.1"/>
    </source>
</evidence>
<comment type="similarity">
    <text evidence="1">Belongs to the Cu-Zn superoxide dismutase family.</text>
</comment>
<dbReference type="PANTHER" id="PTHR10003">
    <property type="entry name" value="SUPEROXIDE DISMUTASE CU-ZN -RELATED"/>
    <property type="match status" value="1"/>
</dbReference>
<gene>
    <name evidence="4" type="ORF">GRI94_02915</name>
    <name evidence="5" type="ORF">GRI94_17005</name>
</gene>
<proteinExistence type="inferred from homology"/>
<dbReference type="RefSeq" id="WP_160778283.1">
    <property type="nucleotide sequence ID" value="NZ_BAAAZF010000001.1"/>
</dbReference>
<reference evidence="5 6" key="1">
    <citation type="submission" date="2019-12" db="EMBL/GenBank/DDBJ databases">
        <title>Genomic-based taxomic classification of the family Erythrobacteraceae.</title>
        <authorList>
            <person name="Xu L."/>
        </authorList>
    </citation>
    <scope>NUCLEOTIDE SEQUENCE [LARGE SCALE GENOMIC DNA]</scope>
    <source>
        <strain evidence="5 6">JCM 16677</strain>
    </source>
</reference>
<dbReference type="PROSITE" id="PS51257">
    <property type="entry name" value="PROKAR_LIPOPROTEIN"/>
    <property type="match status" value="1"/>
</dbReference>
<feature type="domain" description="Superoxide dismutase copper/zinc binding" evidence="3">
    <location>
        <begin position="43"/>
        <end position="171"/>
    </location>
</feature>
<evidence type="ECO:0000313" key="6">
    <source>
        <dbReference type="Proteomes" id="UP000446786"/>
    </source>
</evidence>
<feature type="chain" id="PRO_5044663593" evidence="2">
    <location>
        <begin position="22"/>
        <end position="175"/>
    </location>
</feature>
<dbReference type="InterPro" id="IPR001424">
    <property type="entry name" value="SOD_Cu_Zn_dom"/>
</dbReference>
<dbReference type="EMBL" id="WTYE01000001">
    <property type="protein sequence ID" value="MXP30770.1"/>
    <property type="molecule type" value="Genomic_DNA"/>
</dbReference>
<keyword evidence="6" id="KW-1185">Reference proteome</keyword>
<dbReference type="Pfam" id="PF00080">
    <property type="entry name" value="Sod_Cu"/>
    <property type="match status" value="1"/>
</dbReference>
<name>A0A845ATA1_9SPHN</name>
<comment type="caution">
    <text evidence="5">The sequence shown here is derived from an EMBL/GenBank/DDBJ whole genome shotgun (WGS) entry which is preliminary data.</text>
</comment>
<evidence type="ECO:0000313" key="5">
    <source>
        <dbReference type="EMBL" id="MXP33530.1"/>
    </source>
</evidence>
<accession>A0A845ATA1</accession>
<dbReference type="Gene3D" id="2.60.40.200">
    <property type="entry name" value="Superoxide dismutase, copper/zinc binding domain"/>
    <property type="match status" value="1"/>
</dbReference>